<sequence length="95" mass="10552">MVKESSGNSRRFQASLAAAVTCSVFPQTALPPLACPPQPALPCQLARAIVMVLQPRLCLEMCAMNRSLVWVWLRARRLQTYGSAPKRAASYRDYL</sequence>
<gene>
    <name evidence="1" type="ORF">E2C01_057929</name>
</gene>
<reference evidence="1 2" key="1">
    <citation type="submission" date="2019-05" db="EMBL/GenBank/DDBJ databases">
        <title>Another draft genome of Portunus trituberculatus and its Hox gene families provides insights of decapod evolution.</title>
        <authorList>
            <person name="Jeong J.-H."/>
            <person name="Song I."/>
            <person name="Kim S."/>
            <person name="Choi T."/>
            <person name="Kim D."/>
            <person name="Ryu S."/>
            <person name="Kim W."/>
        </authorList>
    </citation>
    <scope>NUCLEOTIDE SEQUENCE [LARGE SCALE GENOMIC DNA]</scope>
    <source>
        <tissue evidence="1">Muscle</tissue>
    </source>
</reference>
<dbReference type="AlphaFoldDB" id="A0A5B7H1A9"/>
<keyword evidence="2" id="KW-1185">Reference proteome</keyword>
<dbReference type="Proteomes" id="UP000324222">
    <property type="component" value="Unassembled WGS sequence"/>
</dbReference>
<dbReference type="EMBL" id="VSRR010021316">
    <property type="protein sequence ID" value="MPC63823.1"/>
    <property type="molecule type" value="Genomic_DNA"/>
</dbReference>
<comment type="caution">
    <text evidence="1">The sequence shown here is derived from an EMBL/GenBank/DDBJ whole genome shotgun (WGS) entry which is preliminary data.</text>
</comment>
<organism evidence="1 2">
    <name type="scientific">Portunus trituberculatus</name>
    <name type="common">Swimming crab</name>
    <name type="synonym">Neptunus trituberculatus</name>
    <dbReference type="NCBI Taxonomy" id="210409"/>
    <lineage>
        <taxon>Eukaryota</taxon>
        <taxon>Metazoa</taxon>
        <taxon>Ecdysozoa</taxon>
        <taxon>Arthropoda</taxon>
        <taxon>Crustacea</taxon>
        <taxon>Multicrustacea</taxon>
        <taxon>Malacostraca</taxon>
        <taxon>Eumalacostraca</taxon>
        <taxon>Eucarida</taxon>
        <taxon>Decapoda</taxon>
        <taxon>Pleocyemata</taxon>
        <taxon>Brachyura</taxon>
        <taxon>Eubrachyura</taxon>
        <taxon>Portunoidea</taxon>
        <taxon>Portunidae</taxon>
        <taxon>Portuninae</taxon>
        <taxon>Portunus</taxon>
    </lineage>
</organism>
<evidence type="ECO:0000313" key="2">
    <source>
        <dbReference type="Proteomes" id="UP000324222"/>
    </source>
</evidence>
<evidence type="ECO:0000313" key="1">
    <source>
        <dbReference type="EMBL" id="MPC63823.1"/>
    </source>
</evidence>
<protein>
    <submittedName>
        <fullName evidence="1">Uncharacterized protein</fullName>
    </submittedName>
</protein>
<proteinExistence type="predicted"/>
<accession>A0A5B7H1A9</accession>
<name>A0A5B7H1A9_PORTR</name>